<reference evidence="2 3" key="1">
    <citation type="journal article" date="2016" name="Nat. Commun.">
        <title>Thousands of microbial genomes shed light on interconnected biogeochemical processes in an aquifer system.</title>
        <authorList>
            <person name="Anantharaman K."/>
            <person name="Brown C.T."/>
            <person name="Hug L.A."/>
            <person name="Sharon I."/>
            <person name="Castelle C.J."/>
            <person name="Probst A.J."/>
            <person name="Thomas B.C."/>
            <person name="Singh A."/>
            <person name="Wilkins M.J."/>
            <person name="Karaoz U."/>
            <person name="Brodie E.L."/>
            <person name="Williams K.H."/>
            <person name="Hubbard S.S."/>
            <person name="Banfield J.F."/>
        </authorList>
    </citation>
    <scope>NUCLEOTIDE SEQUENCE [LARGE SCALE GENOMIC DNA]</scope>
</reference>
<accession>A0A1F6F1T6</accession>
<dbReference type="AlphaFoldDB" id="A0A1F6F1T6"/>
<dbReference type="STRING" id="1798512.A3A39_00935"/>
<dbReference type="EMBL" id="MFLZ01000018">
    <property type="protein sequence ID" value="OGG79817.1"/>
    <property type="molecule type" value="Genomic_DNA"/>
</dbReference>
<organism evidence="2 3">
    <name type="scientific">Candidatus Kaiserbacteria bacterium RIFCSPLOWO2_01_FULL_54_13</name>
    <dbReference type="NCBI Taxonomy" id="1798512"/>
    <lineage>
        <taxon>Bacteria</taxon>
        <taxon>Candidatus Kaiseribacteriota</taxon>
    </lineage>
</organism>
<proteinExistence type="predicted"/>
<dbReference type="Proteomes" id="UP000177372">
    <property type="component" value="Unassembled WGS sequence"/>
</dbReference>
<gene>
    <name evidence="2" type="ORF">A3A39_00935</name>
</gene>
<feature type="region of interest" description="Disordered" evidence="1">
    <location>
        <begin position="1"/>
        <end position="25"/>
    </location>
</feature>
<comment type="caution">
    <text evidence="2">The sequence shown here is derived from an EMBL/GenBank/DDBJ whole genome shotgun (WGS) entry which is preliminary data.</text>
</comment>
<evidence type="ECO:0000256" key="1">
    <source>
        <dbReference type="SAM" id="MobiDB-lite"/>
    </source>
</evidence>
<evidence type="ECO:0000313" key="2">
    <source>
        <dbReference type="EMBL" id="OGG79817.1"/>
    </source>
</evidence>
<sequence length="72" mass="8272">MIPSASEGIEVRHQSHSFKARTTAKTVGAPKNKAMIALSICFHGRMPVHQKMYRLMHEPRYGFFPSMIRHSF</sequence>
<protein>
    <submittedName>
        <fullName evidence="2">Uncharacterized protein</fullName>
    </submittedName>
</protein>
<evidence type="ECO:0000313" key="3">
    <source>
        <dbReference type="Proteomes" id="UP000177372"/>
    </source>
</evidence>
<name>A0A1F6F1T6_9BACT</name>